<dbReference type="Pfam" id="PF13661">
    <property type="entry name" value="2OG-FeII_Oxy_4"/>
    <property type="match status" value="1"/>
</dbReference>
<organism evidence="2 3">
    <name type="scientific">Novosphingobium fuchskuhlense</name>
    <dbReference type="NCBI Taxonomy" id="1117702"/>
    <lineage>
        <taxon>Bacteria</taxon>
        <taxon>Pseudomonadati</taxon>
        <taxon>Pseudomonadota</taxon>
        <taxon>Alphaproteobacteria</taxon>
        <taxon>Sphingomonadales</taxon>
        <taxon>Sphingomonadaceae</taxon>
        <taxon>Novosphingobium</taxon>
    </lineage>
</organism>
<comment type="caution">
    <text evidence="2">The sequence shown here is derived from an EMBL/GenBank/DDBJ whole genome shotgun (WGS) entry which is preliminary data.</text>
</comment>
<evidence type="ECO:0000313" key="2">
    <source>
        <dbReference type="EMBL" id="KUR70576.1"/>
    </source>
</evidence>
<reference evidence="2 3" key="1">
    <citation type="submission" date="2015-10" db="EMBL/GenBank/DDBJ databases">
        <title>Draft genome sequence of Novosphingobium fuchskuhlense DSM 25065 isolated from a surface water sample of the southwest basin of Lake Grosse Fuchskuhle.</title>
        <authorList>
            <person name="Ruckert C."/>
            <person name="Winkler A."/>
            <person name="Glaeser J."/>
            <person name="Grossart H.-P."/>
            <person name="Kalinowski J."/>
            <person name="Glaeser S."/>
        </authorList>
    </citation>
    <scope>NUCLEOTIDE SEQUENCE [LARGE SCALE GENOMIC DNA]</scope>
    <source>
        <strain evidence="2 3">FNE08-7</strain>
    </source>
</reference>
<dbReference type="Gene3D" id="2.60.120.620">
    <property type="entry name" value="q2cbj1_9rhob like domain"/>
    <property type="match status" value="1"/>
</dbReference>
<protein>
    <recommendedName>
        <fullName evidence="1">Prolyl 3,4-dihydroxylase TPA1/OFD1 N-terminal domain-containing protein</fullName>
    </recommendedName>
</protein>
<dbReference type="InterPro" id="IPR039558">
    <property type="entry name" value="TPA1/OFD1_N"/>
</dbReference>
<dbReference type="AlphaFoldDB" id="A0A117UTG6"/>
<dbReference type="EMBL" id="LLZS01000009">
    <property type="protein sequence ID" value="KUR70576.1"/>
    <property type="molecule type" value="Genomic_DNA"/>
</dbReference>
<sequence>MLDWLDADAPWKLQVTDFYEQHEFSMFDCAAPSAVAHIVSDAFVADLVRELSERLDAPPLELVEVAVHRLVAGQTIRIHNDHIGEEETHRLIVQLNRGWTVEQGGLFMIFEADDPESVADVLLPVHRSAFGFEISERSHHAVSTIHSGSRDTLVYTFRHAA</sequence>
<proteinExistence type="predicted"/>
<dbReference type="NCBIfam" id="NF041706">
    <property type="entry name" value="2OG_matur_YhhC"/>
    <property type="match status" value="1"/>
</dbReference>
<feature type="domain" description="Prolyl 3,4-dihydroxylase TPA1/OFD1 N-terminal" evidence="1">
    <location>
        <begin position="69"/>
        <end position="147"/>
    </location>
</feature>
<evidence type="ECO:0000313" key="3">
    <source>
        <dbReference type="Proteomes" id="UP000058012"/>
    </source>
</evidence>
<accession>A0A117UTG6</accession>
<dbReference type="Proteomes" id="UP000058012">
    <property type="component" value="Unassembled WGS sequence"/>
</dbReference>
<keyword evidence="3" id="KW-1185">Reference proteome</keyword>
<name>A0A117UTG6_9SPHN</name>
<evidence type="ECO:0000259" key="1">
    <source>
        <dbReference type="Pfam" id="PF13661"/>
    </source>
</evidence>
<dbReference type="STRING" id="1117702.AQZ52_17410"/>
<gene>
    <name evidence="2" type="ORF">AQZ52_17410</name>
</gene>